<feature type="compositionally biased region" description="Basic residues" evidence="1">
    <location>
        <begin position="431"/>
        <end position="444"/>
    </location>
</feature>
<evidence type="ECO:0000259" key="2">
    <source>
        <dbReference type="Pfam" id="PF01609"/>
    </source>
</evidence>
<dbReference type="SUPFAM" id="SSF53098">
    <property type="entry name" value="Ribonuclease H-like"/>
    <property type="match status" value="1"/>
</dbReference>
<dbReference type="RefSeq" id="WP_088257299.1">
    <property type="nucleotide sequence ID" value="NZ_NIDE01000014.1"/>
</dbReference>
<evidence type="ECO:0000256" key="1">
    <source>
        <dbReference type="SAM" id="MobiDB-lite"/>
    </source>
</evidence>
<dbReference type="InterPro" id="IPR012337">
    <property type="entry name" value="RNaseH-like_sf"/>
</dbReference>
<dbReference type="GO" id="GO:0003677">
    <property type="term" value="F:DNA binding"/>
    <property type="evidence" value="ECO:0007669"/>
    <property type="project" value="InterPro"/>
</dbReference>
<dbReference type="EMBL" id="NIDE01000014">
    <property type="protein sequence ID" value="OWK37367.1"/>
    <property type="molecule type" value="Genomic_DNA"/>
</dbReference>
<evidence type="ECO:0000313" key="3">
    <source>
        <dbReference type="EMBL" id="OWK37367.1"/>
    </source>
</evidence>
<proteinExistence type="predicted"/>
<dbReference type="PANTHER" id="PTHR33258">
    <property type="entry name" value="TRANSPOSASE INSL FOR INSERTION SEQUENCE ELEMENT IS186A-RELATED"/>
    <property type="match status" value="1"/>
</dbReference>
<feature type="region of interest" description="Disordered" evidence="1">
    <location>
        <begin position="423"/>
        <end position="444"/>
    </location>
</feature>
<reference evidence="4" key="1">
    <citation type="submission" date="2017-06" db="EMBL/GenBank/DDBJ databases">
        <title>Genome analysis of Fimbriiglobus ruber SP5, the first member of the order Planctomycetales with confirmed chitinolytic capability.</title>
        <authorList>
            <person name="Ravin N.V."/>
            <person name="Rakitin A.L."/>
            <person name="Ivanova A.A."/>
            <person name="Beletsky A.V."/>
            <person name="Kulichevskaya I.S."/>
            <person name="Mardanov A.V."/>
            <person name="Dedysh S.N."/>
        </authorList>
    </citation>
    <scope>NUCLEOTIDE SEQUENCE [LARGE SCALE GENOMIC DNA]</scope>
    <source>
        <strain evidence="4">SP5</strain>
    </source>
</reference>
<organism evidence="3 4">
    <name type="scientific">Fimbriiglobus ruber</name>
    <dbReference type="NCBI Taxonomy" id="1908690"/>
    <lineage>
        <taxon>Bacteria</taxon>
        <taxon>Pseudomonadati</taxon>
        <taxon>Planctomycetota</taxon>
        <taxon>Planctomycetia</taxon>
        <taxon>Gemmatales</taxon>
        <taxon>Gemmataceae</taxon>
        <taxon>Fimbriiglobus</taxon>
    </lineage>
</organism>
<sequence>MAQAVLVLARWILDPEQLADNYETHRGLCYTRVLAFPSFVHLLWSCLTGPWKSARAGLVKARDEQTLGVSLKSFYDKLKNTPVDVSLGFFRDGVRRLRQLVPSDPPGCPASLRRHPCLIMDGKVIKHVQRRLKALRHDQQNACKLLGPRTLVAADRWSGQVVEVVADLDGEANDVKLTGPLLDRLRAAFRDHFLMIGDRAFGIFSVAHGIVARGGDFLVRLHGMTTYEPEASRSAVGSTDRFGRTVREEWGWIRRGKETSAARESLPVRRITVFRGNTRLVLITSLADRDTFPVGDLLDAYLARWDIEGLFQEVTDVFHLRNLFSTTPQGMLFQLTLCFLMCNVLQTVKQSIARHQTRDAKTISSEMLFRDVQEELIAAAKLLSADVIADLVPVFPTADALRAYLDGLLKGCWYDRWKKANYRPRDPSKPRREKPKRVRQKKKT</sequence>
<comment type="caution">
    <text evidence="3">The sequence shown here is derived from an EMBL/GenBank/DDBJ whole genome shotgun (WGS) entry which is preliminary data.</text>
</comment>
<dbReference type="InterPro" id="IPR002559">
    <property type="entry name" value="Transposase_11"/>
</dbReference>
<dbReference type="PANTHER" id="PTHR33258:SF1">
    <property type="entry name" value="TRANSPOSASE INSL FOR INSERTION SEQUENCE ELEMENT IS186A-RELATED"/>
    <property type="match status" value="1"/>
</dbReference>
<protein>
    <submittedName>
        <fullName evidence="3">Mobile element protein</fullName>
    </submittedName>
</protein>
<dbReference type="OrthoDB" id="263222at2"/>
<name>A0A225DMF0_9BACT</name>
<dbReference type="Proteomes" id="UP000214646">
    <property type="component" value="Unassembled WGS sequence"/>
</dbReference>
<gene>
    <name evidence="3" type="ORF">FRUB_06487</name>
</gene>
<dbReference type="AlphaFoldDB" id="A0A225DMF0"/>
<accession>A0A225DMF0</accession>
<keyword evidence="4" id="KW-1185">Reference proteome</keyword>
<dbReference type="GO" id="GO:0006313">
    <property type="term" value="P:DNA transposition"/>
    <property type="evidence" value="ECO:0007669"/>
    <property type="project" value="InterPro"/>
</dbReference>
<feature type="domain" description="Transposase IS4-like" evidence="2">
    <location>
        <begin position="115"/>
        <end position="343"/>
    </location>
</feature>
<evidence type="ECO:0000313" key="4">
    <source>
        <dbReference type="Proteomes" id="UP000214646"/>
    </source>
</evidence>
<dbReference type="Pfam" id="PF01609">
    <property type="entry name" value="DDE_Tnp_1"/>
    <property type="match status" value="1"/>
</dbReference>
<dbReference type="GO" id="GO:0004803">
    <property type="term" value="F:transposase activity"/>
    <property type="evidence" value="ECO:0007669"/>
    <property type="project" value="InterPro"/>
</dbReference>